<organism evidence="1 2">
    <name type="scientific">Microdochium bolleyi</name>
    <dbReference type="NCBI Taxonomy" id="196109"/>
    <lineage>
        <taxon>Eukaryota</taxon>
        <taxon>Fungi</taxon>
        <taxon>Dikarya</taxon>
        <taxon>Ascomycota</taxon>
        <taxon>Pezizomycotina</taxon>
        <taxon>Sordariomycetes</taxon>
        <taxon>Xylariomycetidae</taxon>
        <taxon>Xylariales</taxon>
        <taxon>Microdochiaceae</taxon>
        <taxon>Microdochium</taxon>
    </lineage>
</organism>
<keyword evidence="2" id="KW-1185">Reference proteome</keyword>
<protein>
    <submittedName>
        <fullName evidence="1">Uncharacterized protein</fullName>
    </submittedName>
</protein>
<gene>
    <name evidence="1" type="ORF">Micbo1qcDRAFT_208273</name>
</gene>
<proteinExistence type="predicted"/>
<dbReference type="InParanoid" id="A0A136IQQ0"/>
<dbReference type="EMBL" id="KQ964263">
    <property type="protein sequence ID" value="KXJ87245.1"/>
    <property type="molecule type" value="Genomic_DNA"/>
</dbReference>
<reference evidence="2" key="1">
    <citation type="submission" date="2016-02" db="EMBL/GenBank/DDBJ databases">
        <title>Draft genome sequence of Microdochium bolleyi, a fungal endophyte of beachgrass.</title>
        <authorList>
            <consortium name="DOE Joint Genome Institute"/>
            <person name="David A.S."/>
            <person name="May G."/>
            <person name="Haridas S."/>
            <person name="Lim J."/>
            <person name="Wang M."/>
            <person name="Labutti K."/>
            <person name="Lipzen A."/>
            <person name="Barry K."/>
            <person name="Grigoriev I.V."/>
        </authorList>
    </citation>
    <scope>NUCLEOTIDE SEQUENCE [LARGE SCALE GENOMIC DNA]</scope>
    <source>
        <strain evidence="2">J235TASD1</strain>
    </source>
</reference>
<dbReference type="Proteomes" id="UP000070501">
    <property type="component" value="Unassembled WGS sequence"/>
</dbReference>
<evidence type="ECO:0000313" key="2">
    <source>
        <dbReference type="Proteomes" id="UP000070501"/>
    </source>
</evidence>
<sequence length="287" mass="31927">MQSDYADITFFKGVRGTPGQHITHLDLSLGAANAIAVTQVCAHLSSARHLRKLHVRSGLRYSGSFAQREQARVGLGALVVHFFRDEAVVWKRLEHFSMTGLPCPVDSLVHFVELHAATVMTLSFTSCTFTVGHLDALLSLALPSLRYIKACDQHPHIAVPGKHLFSSGNGQSTERALKKFRARCATHDHSPENVISSVPRQLHRPECSYCSVSDHAEYGSQECSSGDILKEMSSGAKRYNIVSSWAIPHSRGHLVEVKDYFSSFRFSKARYSKRENQGRERPAVLQE</sequence>
<evidence type="ECO:0000313" key="1">
    <source>
        <dbReference type="EMBL" id="KXJ87245.1"/>
    </source>
</evidence>
<dbReference type="AlphaFoldDB" id="A0A136IQQ0"/>
<name>A0A136IQQ0_9PEZI</name>
<accession>A0A136IQQ0</accession>